<dbReference type="RefSeq" id="WP_395112976.1">
    <property type="nucleotide sequence ID" value="NZ_JBIMSO010000024.1"/>
</dbReference>
<organism evidence="1 2">
    <name type="scientific">Antrihabitans spumae</name>
    <dbReference type="NCBI Taxonomy" id="3373370"/>
    <lineage>
        <taxon>Bacteria</taxon>
        <taxon>Bacillati</taxon>
        <taxon>Actinomycetota</taxon>
        <taxon>Actinomycetes</taxon>
        <taxon>Mycobacteriales</taxon>
        <taxon>Nocardiaceae</taxon>
        <taxon>Antrihabitans</taxon>
    </lineage>
</organism>
<evidence type="ECO:0008006" key="3">
    <source>
        <dbReference type="Google" id="ProtNLM"/>
    </source>
</evidence>
<name>A0ABW7JI85_9NOCA</name>
<proteinExistence type="predicted"/>
<protein>
    <recommendedName>
        <fullName evidence="3">DUF1640 domain-containing protein</fullName>
    </recommendedName>
</protein>
<accession>A0ABW7JI85</accession>
<sequence length="168" mass="18047">MDCISRTVELLGAALTAYGLAYAYRRATENHNNLRTLWAKLRTKFTKVGPDVTTSIPAAQGFGQAGLAAGTGGFEIDPTTSVDDRLESLADQCRELQKDLATARLEIGTTGREIRKHSTDAAAQARADARTDLQEFGDSLDKSTALDLRLAIAGVLINSLGVFLGYWA</sequence>
<evidence type="ECO:0000313" key="2">
    <source>
        <dbReference type="Proteomes" id="UP001609175"/>
    </source>
</evidence>
<comment type="caution">
    <text evidence="1">The sequence shown here is derived from an EMBL/GenBank/DDBJ whole genome shotgun (WGS) entry which is preliminary data.</text>
</comment>
<dbReference type="EMBL" id="JBIMSO010000024">
    <property type="protein sequence ID" value="MFH5207573.1"/>
    <property type="molecule type" value="Genomic_DNA"/>
</dbReference>
<evidence type="ECO:0000313" key="1">
    <source>
        <dbReference type="EMBL" id="MFH5207573.1"/>
    </source>
</evidence>
<dbReference type="Proteomes" id="UP001609175">
    <property type="component" value="Unassembled WGS sequence"/>
</dbReference>
<gene>
    <name evidence="1" type="ORF">ACHIPZ_04985</name>
</gene>
<reference evidence="1 2" key="1">
    <citation type="submission" date="2024-10" db="EMBL/GenBank/DDBJ databases">
        <authorList>
            <person name="Riesco R."/>
        </authorList>
    </citation>
    <scope>NUCLEOTIDE SEQUENCE [LARGE SCALE GENOMIC DNA]</scope>
    <source>
        <strain evidence="1 2">NCIMB 15449</strain>
    </source>
</reference>